<feature type="coiled-coil region" evidence="1">
    <location>
        <begin position="56"/>
        <end position="118"/>
    </location>
</feature>
<keyword evidence="1" id="KW-0175">Coiled coil</keyword>
<comment type="caution">
    <text evidence="2">The sequence shown here is derived from an EMBL/GenBank/DDBJ whole genome shotgun (WGS) entry which is preliminary data.</text>
</comment>
<evidence type="ECO:0000256" key="1">
    <source>
        <dbReference type="SAM" id="Coils"/>
    </source>
</evidence>
<organism evidence="2 3">
    <name type="scientific">alpha proteobacterium IMCC14465</name>
    <dbReference type="NCBI Taxonomy" id="1220535"/>
    <lineage>
        <taxon>Bacteria</taxon>
        <taxon>Pseudomonadati</taxon>
        <taxon>Pseudomonadota</taxon>
        <taxon>Alphaproteobacteria</taxon>
        <taxon>PS1 clade</taxon>
    </lineage>
</organism>
<evidence type="ECO:0000313" key="3">
    <source>
        <dbReference type="Proteomes" id="UP000004836"/>
    </source>
</evidence>
<dbReference type="Proteomes" id="UP000004836">
    <property type="component" value="Unassembled WGS sequence"/>
</dbReference>
<dbReference type="AlphaFoldDB" id="J9DX36"/>
<proteinExistence type="predicted"/>
<accession>J9DX36</accession>
<reference evidence="2 3" key="1">
    <citation type="journal article" date="2012" name="J. Bacteriol.">
        <title>Genome Sequence of Strain IMCC14465, Isolated from the East Sea, Belonging to the PS1 Clade of Alphaproteobacteria.</title>
        <authorList>
            <person name="Yang S.J."/>
            <person name="Kang I."/>
            <person name="Cho J.C."/>
        </authorList>
    </citation>
    <scope>NUCLEOTIDE SEQUENCE [LARGE SCALE GENOMIC DNA]</scope>
    <source>
        <strain evidence="2 3">IMCC14465</strain>
    </source>
</reference>
<evidence type="ECO:0000313" key="2">
    <source>
        <dbReference type="EMBL" id="EJW21557.1"/>
    </source>
</evidence>
<sequence length="200" mass="23297">MLGNTGFSRLEMRLAEALVCKPELVRNVWQELQLDSYEDVHDIKQLAEILKTYNQMKKLTNKLLELYESLPEEERQRLIVEAHLLNDAAGENKLARALNSIKEELSNLINHRDHVKERNPSKGGKDHKADQLAEFVAKIFEETNRPITYGHRDTEPTTDFGRAVQKTLEICEAKLLDRDYKIHLSNWRQPAHKAFARRRS</sequence>
<dbReference type="EMBL" id="ALYF01000003">
    <property type="protein sequence ID" value="EJW21557.1"/>
    <property type="molecule type" value="Genomic_DNA"/>
</dbReference>
<keyword evidence="3" id="KW-1185">Reference proteome</keyword>
<dbReference type="STRING" id="1220535.IMCC14465_13530"/>
<name>J9DX36_9PROT</name>
<protein>
    <submittedName>
        <fullName evidence="2">Uncharacterized protein</fullName>
    </submittedName>
</protein>
<gene>
    <name evidence="2" type="ORF">IMCC14465_13530</name>
</gene>